<proteinExistence type="predicted"/>
<name>A0A451BIQ3_9GAMM</name>
<evidence type="ECO:0000313" key="2">
    <source>
        <dbReference type="EMBL" id="VFK37842.1"/>
    </source>
</evidence>
<organism evidence="4">
    <name type="scientific">Candidatus Kentrum sp. SD</name>
    <dbReference type="NCBI Taxonomy" id="2126332"/>
    <lineage>
        <taxon>Bacteria</taxon>
        <taxon>Pseudomonadati</taxon>
        <taxon>Pseudomonadota</taxon>
        <taxon>Gammaproteobacteria</taxon>
        <taxon>Candidatus Kentrum</taxon>
    </lineage>
</organism>
<feature type="region of interest" description="Disordered" evidence="1">
    <location>
        <begin position="18"/>
        <end position="65"/>
    </location>
</feature>
<dbReference type="AlphaFoldDB" id="A0A451BIQ3"/>
<sequence>MSFYWLARKVGKFLGDQRADGAEIHPLRKDLAEPRAGKSGQGGDEPLQRRSPPPLGRSRLESSPS</sequence>
<gene>
    <name evidence="4" type="ORF">BECKSD772D_GA0070982_100824</name>
    <name evidence="3" type="ORF">BECKSD772E_GA0070983_101727</name>
    <name evidence="2" type="ORF">BECKSD772F_GA0070984_101827</name>
</gene>
<protein>
    <submittedName>
        <fullName evidence="4">Uncharacterized protein</fullName>
    </submittedName>
</protein>
<feature type="compositionally biased region" description="Basic and acidic residues" evidence="1">
    <location>
        <begin position="18"/>
        <end position="36"/>
    </location>
</feature>
<accession>A0A451BIQ3</accession>
<evidence type="ECO:0000313" key="4">
    <source>
        <dbReference type="EMBL" id="VFK78157.1"/>
    </source>
</evidence>
<evidence type="ECO:0000313" key="3">
    <source>
        <dbReference type="EMBL" id="VFK42502.1"/>
    </source>
</evidence>
<reference evidence="4" key="1">
    <citation type="submission" date="2019-02" db="EMBL/GenBank/DDBJ databases">
        <authorList>
            <person name="Gruber-Vodicka R. H."/>
            <person name="Seah K. B. B."/>
        </authorList>
    </citation>
    <scope>NUCLEOTIDE SEQUENCE</scope>
    <source>
        <strain evidence="4">BECK_S127</strain>
        <strain evidence="3">BECK_S1320</strain>
        <strain evidence="2">BECK_S1321</strain>
    </source>
</reference>
<dbReference type="EMBL" id="CAADFU010000017">
    <property type="protein sequence ID" value="VFK42502.1"/>
    <property type="molecule type" value="Genomic_DNA"/>
</dbReference>
<evidence type="ECO:0000256" key="1">
    <source>
        <dbReference type="SAM" id="MobiDB-lite"/>
    </source>
</evidence>
<dbReference type="EMBL" id="CAADFR010000018">
    <property type="protein sequence ID" value="VFK37842.1"/>
    <property type="molecule type" value="Genomic_DNA"/>
</dbReference>
<dbReference type="EMBL" id="CAADHB010000008">
    <property type="protein sequence ID" value="VFK78157.1"/>
    <property type="molecule type" value="Genomic_DNA"/>
</dbReference>